<name>A0AAQ3KZ27_9LILI</name>
<dbReference type="AlphaFoldDB" id="A0AAQ3KZ27"/>
<reference evidence="2 3" key="1">
    <citation type="submission" date="2023-10" db="EMBL/GenBank/DDBJ databases">
        <title>Chromosome-scale genome assembly provides insights into flower coloration mechanisms of Canna indica.</title>
        <authorList>
            <person name="Li C."/>
        </authorList>
    </citation>
    <scope>NUCLEOTIDE SEQUENCE [LARGE SCALE GENOMIC DNA]</scope>
    <source>
        <tissue evidence="2">Flower</tissue>
    </source>
</reference>
<evidence type="ECO:0000313" key="2">
    <source>
        <dbReference type="EMBL" id="WOL17658.1"/>
    </source>
</evidence>
<proteinExistence type="predicted"/>
<keyword evidence="3" id="KW-1185">Reference proteome</keyword>
<protein>
    <submittedName>
        <fullName evidence="2">IQ domain-containing protein IQM2-like</fullName>
    </submittedName>
</protein>
<sequence length="179" mass="20592">MQQQMPLHLRYISEGVDTNCFLAEKKLGGEEKSNEPLDGQLHHNLHKRIFANSDHEESEEEIENDVCGAKEPSRTSSDEEIEVLENSSDHIEKNYIFRKKNLSLSDLGEDEATSVPSEKILRRINSKKGIKLYQLGKQLSCKWTTWCRTPNRVRPRLSFRTSISSSRASKFVTKKSKDI</sequence>
<evidence type="ECO:0000256" key="1">
    <source>
        <dbReference type="SAM" id="MobiDB-lite"/>
    </source>
</evidence>
<evidence type="ECO:0000313" key="3">
    <source>
        <dbReference type="Proteomes" id="UP001327560"/>
    </source>
</evidence>
<accession>A0AAQ3KZ27</accession>
<feature type="region of interest" description="Disordered" evidence="1">
    <location>
        <begin position="53"/>
        <end position="81"/>
    </location>
</feature>
<gene>
    <name evidence="2" type="ORF">Cni_G26451</name>
</gene>
<dbReference type="Proteomes" id="UP001327560">
    <property type="component" value="Chromosome 8"/>
</dbReference>
<organism evidence="2 3">
    <name type="scientific">Canna indica</name>
    <name type="common">Indian-shot</name>
    <dbReference type="NCBI Taxonomy" id="4628"/>
    <lineage>
        <taxon>Eukaryota</taxon>
        <taxon>Viridiplantae</taxon>
        <taxon>Streptophyta</taxon>
        <taxon>Embryophyta</taxon>
        <taxon>Tracheophyta</taxon>
        <taxon>Spermatophyta</taxon>
        <taxon>Magnoliopsida</taxon>
        <taxon>Liliopsida</taxon>
        <taxon>Zingiberales</taxon>
        <taxon>Cannaceae</taxon>
        <taxon>Canna</taxon>
    </lineage>
</organism>
<dbReference type="EMBL" id="CP136897">
    <property type="protein sequence ID" value="WOL17658.1"/>
    <property type="molecule type" value="Genomic_DNA"/>
</dbReference>